<name>A0A4Y9ZM91_9AGAM</name>
<dbReference type="AlphaFoldDB" id="A0A4Y9ZM91"/>
<accession>A0A4Y9ZM91</accession>
<comment type="caution">
    <text evidence="1">The sequence shown here is derived from an EMBL/GenBank/DDBJ whole genome shotgun (WGS) entry which is preliminary data.</text>
</comment>
<proteinExistence type="predicted"/>
<organism evidence="1 2">
    <name type="scientific">Hericium alpestre</name>
    <dbReference type="NCBI Taxonomy" id="135208"/>
    <lineage>
        <taxon>Eukaryota</taxon>
        <taxon>Fungi</taxon>
        <taxon>Dikarya</taxon>
        <taxon>Basidiomycota</taxon>
        <taxon>Agaricomycotina</taxon>
        <taxon>Agaricomycetes</taxon>
        <taxon>Russulales</taxon>
        <taxon>Hericiaceae</taxon>
        <taxon>Hericium</taxon>
    </lineage>
</organism>
<dbReference type="Proteomes" id="UP000298061">
    <property type="component" value="Unassembled WGS sequence"/>
</dbReference>
<evidence type="ECO:0000313" key="2">
    <source>
        <dbReference type="Proteomes" id="UP000298061"/>
    </source>
</evidence>
<protein>
    <submittedName>
        <fullName evidence="1">Uncharacterized protein</fullName>
    </submittedName>
</protein>
<gene>
    <name evidence="1" type="ORF">EWM64_g8922</name>
</gene>
<reference evidence="1 2" key="1">
    <citation type="submission" date="2019-02" db="EMBL/GenBank/DDBJ databases">
        <title>Genome sequencing of the rare red list fungi Hericium alpestre (H. flagellum).</title>
        <authorList>
            <person name="Buettner E."/>
            <person name="Kellner H."/>
        </authorList>
    </citation>
    <scope>NUCLEOTIDE SEQUENCE [LARGE SCALE GENOMIC DNA]</scope>
    <source>
        <strain evidence="1 2">DSM 108284</strain>
    </source>
</reference>
<dbReference type="EMBL" id="SFCI01001722">
    <property type="protein sequence ID" value="TFY75093.1"/>
    <property type="molecule type" value="Genomic_DNA"/>
</dbReference>
<sequence>MFDTLYYDISLASDARKLAEKAPPSWTPERALDEAYRAIVEHVKVWYPERYETWLAETSE</sequence>
<evidence type="ECO:0000313" key="1">
    <source>
        <dbReference type="EMBL" id="TFY75093.1"/>
    </source>
</evidence>
<keyword evidence="2" id="KW-1185">Reference proteome</keyword>